<dbReference type="GO" id="GO:0003924">
    <property type="term" value="F:GTPase activity"/>
    <property type="evidence" value="ECO:0007669"/>
    <property type="project" value="TreeGrafter"/>
</dbReference>
<feature type="domain" description="GB1/RHD3-type G" evidence="9">
    <location>
        <begin position="118"/>
        <end position="236"/>
    </location>
</feature>
<evidence type="ECO:0000256" key="7">
    <source>
        <dbReference type="ARBA" id="ARBA00023136"/>
    </source>
</evidence>
<evidence type="ECO:0000259" key="9">
    <source>
        <dbReference type="PROSITE" id="PS51715"/>
    </source>
</evidence>
<dbReference type="Pfam" id="PF05879">
    <property type="entry name" value="RHD3_GTPase"/>
    <property type="match status" value="2"/>
</dbReference>
<keyword evidence="4" id="KW-0256">Endoplasmic reticulum</keyword>
<dbReference type="EMBL" id="KN832991">
    <property type="protein sequence ID" value="KIM83173.1"/>
    <property type="molecule type" value="Genomic_DNA"/>
</dbReference>
<dbReference type="AlphaFoldDB" id="A0A0C3BA78"/>
<evidence type="ECO:0000256" key="4">
    <source>
        <dbReference type="ARBA" id="ARBA00022824"/>
    </source>
</evidence>
<organism evidence="10 11">
    <name type="scientific">Piloderma croceum (strain F 1598)</name>
    <dbReference type="NCBI Taxonomy" id="765440"/>
    <lineage>
        <taxon>Eukaryota</taxon>
        <taxon>Fungi</taxon>
        <taxon>Dikarya</taxon>
        <taxon>Basidiomycota</taxon>
        <taxon>Agaricomycotina</taxon>
        <taxon>Agaricomycetes</taxon>
        <taxon>Agaricomycetidae</taxon>
        <taxon>Atheliales</taxon>
        <taxon>Atheliaceae</taxon>
        <taxon>Piloderma</taxon>
    </lineage>
</organism>
<feature type="domain" description="GB1/RHD3-type G" evidence="9">
    <location>
        <begin position="15"/>
        <end position="57"/>
    </location>
</feature>
<keyword evidence="11" id="KW-1185">Reference proteome</keyword>
<evidence type="ECO:0000256" key="2">
    <source>
        <dbReference type="ARBA" id="ARBA00022741"/>
    </source>
</evidence>
<gene>
    <name evidence="10" type="ORF">PILCRDRAFT_783273</name>
</gene>
<evidence type="ECO:0000313" key="11">
    <source>
        <dbReference type="Proteomes" id="UP000054166"/>
    </source>
</evidence>
<dbReference type="STRING" id="765440.A0A0C3BA78"/>
<dbReference type="GO" id="GO:0005783">
    <property type="term" value="C:endoplasmic reticulum"/>
    <property type="evidence" value="ECO:0007669"/>
    <property type="project" value="TreeGrafter"/>
</dbReference>
<sequence>DLETLIERWGLRDLGFGYNIVPVFGSQSTAKSTLLDRLFGTTFDVMDESKRQQTTEGEYSELYLIFDFISFKMRVRHLDVSREGYERIWTCKVQTDESAAKTWYAEPKTRHSIINGVANMDLLKTVLEVSLGLFGKKAVDGTKHRTLLLFVIRDHIGTTPLTNLQATLTADLQKIWDSVSKPPELASVQLSDYFDLAFEALPHKILAAQKFEEEVRRLRARFVDPSAEGGYLFKTTYHKRIPADGVALYMSNIWDQVQSNKDLDLPTQQELLAQFRCDEIAGVAVKEVGEGVRTVRREVEGGRVVDGLGASMRGWRGVALERYDRDASRYHQGVYKRKRQDLLTTIDSLLSPLFLSQLKNLHKSCLVQFKKEMQDGLKGEEYNFAEVVRLARGRCERRFREGAEEAVVVKAGEVEEGGAEWSWEEELGLLREEIGLVADLCRRDETKKMVNRIERNFKKQIAEPVELALNKASPDMWDQVLATFKKTLDKAENTYLTKAKSFDCTEEENATSLAILRKRAWLALRAKIDEQTADAVILGKLRGHFEERFRYDEQGVPRVWKPDDDIDGAFKKAKDQTLELIPLYSKISPIDPSLEYTLPSDS</sequence>
<evidence type="ECO:0000256" key="3">
    <source>
        <dbReference type="ARBA" id="ARBA00022801"/>
    </source>
</evidence>
<dbReference type="PANTHER" id="PTHR45923">
    <property type="entry name" value="PROTEIN SEY1"/>
    <property type="match status" value="1"/>
</dbReference>
<evidence type="ECO:0000313" key="10">
    <source>
        <dbReference type="EMBL" id="KIM83173.1"/>
    </source>
</evidence>
<evidence type="ECO:0000256" key="8">
    <source>
        <dbReference type="PROSITE-ProRule" id="PRU01052"/>
    </source>
</evidence>
<keyword evidence="2" id="KW-0547">Nucleotide-binding</keyword>
<accession>A0A0C3BA78</accession>
<dbReference type="GO" id="GO:0016320">
    <property type="term" value="P:endoplasmic reticulum membrane fusion"/>
    <property type="evidence" value="ECO:0007669"/>
    <property type="project" value="TreeGrafter"/>
</dbReference>
<keyword evidence="3" id="KW-0378">Hydrolase</keyword>
<keyword evidence="1" id="KW-0812">Transmembrane</keyword>
<evidence type="ECO:0000256" key="5">
    <source>
        <dbReference type="ARBA" id="ARBA00022989"/>
    </source>
</evidence>
<dbReference type="InterPro" id="IPR008803">
    <property type="entry name" value="RHD3/Sey1"/>
</dbReference>
<evidence type="ECO:0000256" key="6">
    <source>
        <dbReference type="ARBA" id="ARBA00023134"/>
    </source>
</evidence>
<dbReference type="GO" id="GO:0005525">
    <property type="term" value="F:GTP binding"/>
    <property type="evidence" value="ECO:0007669"/>
    <property type="project" value="UniProtKB-KW"/>
</dbReference>
<dbReference type="PANTHER" id="PTHR45923:SF2">
    <property type="entry name" value="PROTEIN SEY1"/>
    <property type="match status" value="1"/>
</dbReference>
<reference evidence="10 11" key="1">
    <citation type="submission" date="2014-04" db="EMBL/GenBank/DDBJ databases">
        <authorList>
            <consortium name="DOE Joint Genome Institute"/>
            <person name="Kuo A."/>
            <person name="Tarkka M."/>
            <person name="Buscot F."/>
            <person name="Kohler A."/>
            <person name="Nagy L.G."/>
            <person name="Floudas D."/>
            <person name="Copeland A."/>
            <person name="Barry K.W."/>
            <person name="Cichocki N."/>
            <person name="Veneault-Fourrey C."/>
            <person name="LaButti K."/>
            <person name="Lindquist E.A."/>
            <person name="Lipzen A."/>
            <person name="Lundell T."/>
            <person name="Morin E."/>
            <person name="Murat C."/>
            <person name="Sun H."/>
            <person name="Tunlid A."/>
            <person name="Henrissat B."/>
            <person name="Grigoriev I.V."/>
            <person name="Hibbett D.S."/>
            <person name="Martin F."/>
            <person name="Nordberg H.P."/>
            <person name="Cantor M.N."/>
            <person name="Hua S.X."/>
        </authorList>
    </citation>
    <scope>NUCLEOTIDE SEQUENCE [LARGE SCALE GENOMIC DNA]</scope>
    <source>
        <strain evidence="10 11">F 1598</strain>
    </source>
</reference>
<keyword evidence="7" id="KW-0472">Membrane</keyword>
<evidence type="ECO:0000256" key="1">
    <source>
        <dbReference type="ARBA" id="ARBA00022692"/>
    </source>
</evidence>
<dbReference type="SUPFAM" id="SSF52540">
    <property type="entry name" value="P-loop containing nucleoside triphosphate hydrolases"/>
    <property type="match status" value="1"/>
</dbReference>
<dbReference type="PROSITE" id="PS51715">
    <property type="entry name" value="G_GB1_RHD3"/>
    <property type="match status" value="2"/>
</dbReference>
<dbReference type="OrthoDB" id="1597724at2759"/>
<dbReference type="InterPro" id="IPR027417">
    <property type="entry name" value="P-loop_NTPase"/>
</dbReference>
<proteinExistence type="inferred from homology"/>
<dbReference type="Pfam" id="PF20428">
    <property type="entry name" value="Sey1_3HB"/>
    <property type="match status" value="1"/>
</dbReference>
<dbReference type="InterPro" id="IPR030386">
    <property type="entry name" value="G_GB1_RHD3_dom"/>
</dbReference>
<name>A0A0C3BA78_PILCF</name>
<dbReference type="InParanoid" id="A0A0C3BA78"/>
<keyword evidence="6" id="KW-0342">GTP-binding</keyword>
<feature type="non-terminal residue" evidence="10">
    <location>
        <position position="1"/>
    </location>
</feature>
<dbReference type="Proteomes" id="UP000054166">
    <property type="component" value="Unassembled WGS sequence"/>
</dbReference>
<protein>
    <recommendedName>
        <fullName evidence="9">GB1/RHD3-type G domain-containing protein</fullName>
    </recommendedName>
</protein>
<reference evidence="11" key="2">
    <citation type="submission" date="2015-01" db="EMBL/GenBank/DDBJ databases">
        <title>Evolutionary Origins and Diversification of the Mycorrhizal Mutualists.</title>
        <authorList>
            <consortium name="DOE Joint Genome Institute"/>
            <consortium name="Mycorrhizal Genomics Consortium"/>
            <person name="Kohler A."/>
            <person name="Kuo A."/>
            <person name="Nagy L.G."/>
            <person name="Floudas D."/>
            <person name="Copeland A."/>
            <person name="Barry K.W."/>
            <person name="Cichocki N."/>
            <person name="Veneault-Fourrey C."/>
            <person name="LaButti K."/>
            <person name="Lindquist E.A."/>
            <person name="Lipzen A."/>
            <person name="Lundell T."/>
            <person name="Morin E."/>
            <person name="Murat C."/>
            <person name="Riley R."/>
            <person name="Ohm R."/>
            <person name="Sun H."/>
            <person name="Tunlid A."/>
            <person name="Henrissat B."/>
            <person name="Grigoriev I.V."/>
            <person name="Hibbett D.S."/>
            <person name="Martin F."/>
        </authorList>
    </citation>
    <scope>NUCLEOTIDE SEQUENCE [LARGE SCALE GENOMIC DNA]</scope>
    <source>
        <strain evidence="11">F 1598</strain>
    </source>
</reference>
<dbReference type="InterPro" id="IPR046758">
    <property type="entry name" value="Sey1/RHD3-like_3HB"/>
</dbReference>
<dbReference type="FunCoup" id="A0A0C3BA78">
    <property type="interactions" value="150"/>
</dbReference>
<dbReference type="HOGENOM" id="CLU_011270_0_0_1"/>
<feature type="non-terminal residue" evidence="10">
    <location>
        <position position="602"/>
    </location>
</feature>
<keyword evidence="5" id="KW-1133">Transmembrane helix</keyword>
<comment type="similarity">
    <text evidence="8">Belongs to the TRAFAC class dynamin-like GTPase superfamily. GB1/RHD3 GTPase family.</text>
</comment>